<protein>
    <submittedName>
        <fullName evidence="2">Protein kinase domain-containing protein</fullName>
    </submittedName>
</protein>
<evidence type="ECO:0000313" key="1">
    <source>
        <dbReference type="Proteomes" id="UP000887576"/>
    </source>
</evidence>
<accession>A0AC34QBF6</accession>
<organism evidence="1 2">
    <name type="scientific">Panagrolaimus sp. JU765</name>
    <dbReference type="NCBI Taxonomy" id="591449"/>
    <lineage>
        <taxon>Eukaryota</taxon>
        <taxon>Metazoa</taxon>
        <taxon>Ecdysozoa</taxon>
        <taxon>Nematoda</taxon>
        <taxon>Chromadorea</taxon>
        <taxon>Rhabditida</taxon>
        <taxon>Tylenchina</taxon>
        <taxon>Panagrolaimomorpha</taxon>
        <taxon>Panagrolaimoidea</taxon>
        <taxon>Panagrolaimidae</taxon>
        <taxon>Panagrolaimus</taxon>
    </lineage>
</organism>
<proteinExistence type="predicted"/>
<dbReference type="Proteomes" id="UP000887576">
    <property type="component" value="Unplaced"/>
</dbReference>
<dbReference type="WBParaSite" id="JU765_v2.g14950.t1">
    <property type="protein sequence ID" value="JU765_v2.g14950.t1"/>
    <property type="gene ID" value="JU765_v2.g14950"/>
</dbReference>
<reference evidence="2" key="1">
    <citation type="submission" date="2022-11" db="UniProtKB">
        <authorList>
            <consortium name="WormBaseParasite"/>
        </authorList>
    </citation>
    <scope>IDENTIFICATION</scope>
</reference>
<evidence type="ECO:0000313" key="2">
    <source>
        <dbReference type="WBParaSite" id="JU765_v2.g14950.t1"/>
    </source>
</evidence>
<sequence length="313" mass="36543">MNVVIMSLAGPSLSWLRRHCPQQRMSFSSALRVAFYCMNAIEDLHCIGFIHRDIKASNFALGYYASECRRIRMLDFGFARCYLSNDKNGILHHRRPRKRAPFLGTDRYCSPNVHRRIEQGRRDDCWSWLFMLVELMYGKLPWRELTGRKILKCKEDSLTTLFKHGPIEMYQALDHIQDLRYESRPDYEFFRSLIIKICQTRGIVLSEPFDWEKGGCAYEAFCDSGEITTFTSREKSQEVAKSKSKISESPKAEAFEKPATPKNHIAPKEVVAELKEEDTQIDDSPRKKKEHEESIKEDKTQEDSVQDTTEKHK</sequence>
<name>A0AC34QBF6_9BILA</name>